<reference evidence="2 3" key="1">
    <citation type="submission" date="2015-09" db="EMBL/GenBank/DDBJ databases">
        <title>Sorangium comparison.</title>
        <authorList>
            <person name="Zaburannyi N."/>
            <person name="Bunk B."/>
            <person name="Overmann J."/>
            <person name="Mueller R."/>
        </authorList>
    </citation>
    <scope>NUCLEOTIDE SEQUENCE [LARGE SCALE GENOMIC DNA]</scope>
    <source>
        <strain evidence="2 3">So ce26</strain>
    </source>
</reference>
<dbReference type="AlphaFoldDB" id="A0A2L0F7Y9"/>
<feature type="domain" description="TfuA-like core" evidence="1">
    <location>
        <begin position="48"/>
        <end position="166"/>
    </location>
</feature>
<evidence type="ECO:0000259" key="1">
    <source>
        <dbReference type="Pfam" id="PF07812"/>
    </source>
</evidence>
<accession>A0A2L0F7Y9</accession>
<organism evidence="2 3">
    <name type="scientific">Sorangium cellulosum</name>
    <name type="common">Polyangium cellulosum</name>
    <dbReference type="NCBI Taxonomy" id="56"/>
    <lineage>
        <taxon>Bacteria</taxon>
        <taxon>Pseudomonadati</taxon>
        <taxon>Myxococcota</taxon>
        <taxon>Polyangia</taxon>
        <taxon>Polyangiales</taxon>
        <taxon>Polyangiaceae</taxon>
        <taxon>Sorangium</taxon>
    </lineage>
</organism>
<sequence length="469" mass="51636">MSLIVFTGPTLSPDEAREISGAVVLPPVSQGDVIRAAAQRPTAIGIIDGYFERIPAVWHKEILWAMSEGIHVFGSASMGALRAAELADFGMEGVGWIFEAFRSGALEDDDEVAVAHGPAEDGYRACSEAMVNIRRTLDAAVQEVVLDAETAGALVHIAKALPYFERCYPRLLELARAEELPEAALRALRAWLPRGKINQKRLDALAMLRAMRPFGAPDAPEKRVDYHFERTEWWERAKASAAAARAPSPGAGAARAPADEGIDFDALLEEVRLDAGLYARTFEGALLRALAAAEASRGGQKVGVEALERTAEVFRRERGLLQPAQLTAWREAHHLSREAFTRLMASEVMRDNVARALVEPVEVRMADELRVRGEYRAVVERAARKAAALKRSGRENPALGDFGITEHDLFAWYFYERCGAKRVDVDEHMQRVGFRDGDSFRRALLREYAFEQLEGGEASNAEAQGDARG</sequence>
<dbReference type="InterPro" id="IPR012924">
    <property type="entry name" value="TfuA_core"/>
</dbReference>
<proteinExistence type="predicted"/>
<protein>
    <recommendedName>
        <fullName evidence="1">TfuA-like core domain-containing protein</fullName>
    </recommendedName>
</protein>
<evidence type="ECO:0000313" key="2">
    <source>
        <dbReference type="EMBL" id="AUX47695.1"/>
    </source>
</evidence>
<gene>
    <name evidence="2" type="ORF">SOCE26_092190</name>
</gene>
<dbReference type="EMBL" id="CP012673">
    <property type="protein sequence ID" value="AUX47695.1"/>
    <property type="molecule type" value="Genomic_DNA"/>
</dbReference>
<evidence type="ECO:0000313" key="3">
    <source>
        <dbReference type="Proteomes" id="UP000238348"/>
    </source>
</evidence>
<dbReference type="Proteomes" id="UP000238348">
    <property type="component" value="Chromosome"/>
</dbReference>
<dbReference type="RefSeq" id="WP_104985672.1">
    <property type="nucleotide sequence ID" value="NZ_CP012673.1"/>
</dbReference>
<dbReference type="OrthoDB" id="118811at2"/>
<name>A0A2L0F7Y9_SORCE</name>
<dbReference type="Pfam" id="PF07812">
    <property type="entry name" value="TfuA"/>
    <property type="match status" value="1"/>
</dbReference>